<feature type="compositionally biased region" description="Basic residues" evidence="1">
    <location>
        <begin position="20"/>
        <end position="33"/>
    </location>
</feature>
<proteinExistence type="predicted"/>
<evidence type="ECO:0000313" key="4">
    <source>
        <dbReference type="RefSeq" id="XP_033573052.1"/>
    </source>
</evidence>
<reference evidence="4" key="2">
    <citation type="submission" date="2020-04" db="EMBL/GenBank/DDBJ databases">
        <authorList>
            <consortium name="NCBI Genome Project"/>
        </authorList>
    </citation>
    <scope>NUCLEOTIDE SEQUENCE</scope>
    <source>
        <strain evidence="4">CBS 304.34</strain>
    </source>
</reference>
<protein>
    <submittedName>
        <fullName evidence="2 4">Uncharacterized protein</fullName>
    </submittedName>
</protein>
<reference evidence="2 4" key="1">
    <citation type="journal article" date="2020" name="Stud. Mycol.">
        <title>101 Dothideomycetes genomes: a test case for predicting lifestyles and emergence of pathogens.</title>
        <authorList>
            <person name="Haridas S."/>
            <person name="Albert R."/>
            <person name="Binder M."/>
            <person name="Bloem J."/>
            <person name="Labutti K."/>
            <person name="Salamov A."/>
            <person name="Andreopoulos B."/>
            <person name="Baker S."/>
            <person name="Barry K."/>
            <person name="Bills G."/>
            <person name="Bluhm B."/>
            <person name="Cannon C."/>
            <person name="Castanera R."/>
            <person name="Culley D."/>
            <person name="Daum C."/>
            <person name="Ezra D."/>
            <person name="Gonzalez J."/>
            <person name="Henrissat B."/>
            <person name="Kuo A."/>
            <person name="Liang C."/>
            <person name="Lipzen A."/>
            <person name="Lutzoni F."/>
            <person name="Magnuson J."/>
            <person name="Mondo S."/>
            <person name="Nolan M."/>
            <person name="Ohm R."/>
            <person name="Pangilinan J."/>
            <person name="Park H.-J."/>
            <person name="Ramirez L."/>
            <person name="Alfaro M."/>
            <person name="Sun H."/>
            <person name="Tritt A."/>
            <person name="Yoshinaga Y."/>
            <person name="Zwiers L.-H."/>
            <person name="Turgeon B."/>
            <person name="Goodwin S."/>
            <person name="Spatafora J."/>
            <person name="Crous P."/>
            <person name="Grigoriev I."/>
        </authorList>
    </citation>
    <scope>NUCLEOTIDE SEQUENCE</scope>
    <source>
        <strain evidence="2 4">CBS 304.34</strain>
    </source>
</reference>
<reference evidence="4" key="3">
    <citation type="submission" date="2025-04" db="UniProtKB">
        <authorList>
            <consortium name="RefSeq"/>
        </authorList>
    </citation>
    <scope>IDENTIFICATION</scope>
    <source>
        <strain evidence="4">CBS 304.34</strain>
    </source>
</reference>
<dbReference type="AlphaFoldDB" id="A0A6A6YBY4"/>
<feature type="compositionally biased region" description="Gly residues" evidence="1">
    <location>
        <begin position="74"/>
        <end position="87"/>
    </location>
</feature>
<feature type="compositionally biased region" description="Basic and acidic residues" evidence="1">
    <location>
        <begin position="34"/>
        <end position="44"/>
    </location>
</feature>
<organism evidence="2">
    <name type="scientific">Mytilinidion resinicola</name>
    <dbReference type="NCBI Taxonomy" id="574789"/>
    <lineage>
        <taxon>Eukaryota</taxon>
        <taxon>Fungi</taxon>
        <taxon>Dikarya</taxon>
        <taxon>Ascomycota</taxon>
        <taxon>Pezizomycotina</taxon>
        <taxon>Dothideomycetes</taxon>
        <taxon>Pleosporomycetidae</taxon>
        <taxon>Mytilinidiales</taxon>
        <taxon>Mytilinidiaceae</taxon>
        <taxon>Mytilinidion</taxon>
    </lineage>
</organism>
<feature type="region of interest" description="Disordered" evidence="1">
    <location>
        <begin position="1"/>
        <end position="100"/>
    </location>
</feature>
<evidence type="ECO:0000313" key="3">
    <source>
        <dbReference type="Proteomes" id="UP000504636"/>
    </source>
</evidence>
<dbReference type="GeneID" id="54469256"/>
<keyword evidence="3" id="KW-1185">Reference proteome</keyword>
<dbReference type="EMBL" id="MU003708">
    <property type="protein sequence ID" value="KAF2806088.1"/>
    <property type="molecule type" value="Genomic_DNA"/>
</dbReference>
<accession>A0A6A6YBY4</accession>
<feature type="compositionally biased region" description="Pro residues" evidence="1">
    <location>
        <begin position="1"/>
        <end position="14"/>
    </location>
</feature>
<name>A0A6A6YBY4_9PEZI</name>
<feature type="compositionally biased region" description="Basic and acidic residues" evidence="1">
    <location>
        <begin position="146"/>
        <end position="158"/>
    </location>
</feature>
<sequence>MSSPTPTPDPPTSPPSALHRLLHRSPSKRKPKTKRDEKRQKQEDALAPSVANEVEVAERAGTAKPAPTHQTGHMRGGAGSPAPGDGGAMERRERGFDPLPGLLKMREEWVRGFAEEVGREGEGEEGMDILEKEDGNEKDEEGMNLAKKENAEEEKGGEGPRFVPGSPIGRVGR</sequence>
<gene>
    <name evidence="2 4" type="ORF">BDZ99DRAFT_574307</name>
</gene>
<feature type="region of interest" description="Disordered" evidence="1">
    <location>
        <begin position="116"/>
        <end position="173"/>
    </location>
</feature>
<dbReference type="RefSeq" id="XP_033573052.1">
    <property type="nucleotide sequence ID" value="XM_033728363.1"/>
</dbReference>
<dbReference type="Proteomes" id="UP000504636">
    <property type="component" value="Unplaced"/>
</dbReference>
<evidence type="ECO:0000313" key="2">
    <source>
        <dbReference type="EMBL" id="KAF2806088.1"/>
    </source>
</evidence>
<evidence type="ECO:0000256" key="1">
    <source>
        <dbReference type="SAM" id="MobiDB-lite"/>
    </source>
</evidence>